<evidence type="ECO:0000313" key="5">
    <source>
        <dbReference type="EMBL" id="RMX95352.1"/>
    </source>
</evidence>
<keyword evidence="2" id="KW-0539">Nucleus</keyword>
<dbReference type="GO" id="GO:0000724">
    <property type="term" value="P:double-strand break repair via homologous recombination"/>
    <property type="evidence" value="ECO:0007669"/>
    <property type="project" value="TreeGrafter"/>
</dbReference>
<keyword evidence="2" id="KW-0647">Proteasome</keyword>
<proteinExistence type="inferred from homology"/>
<comment type="similarity">
    <text evidence="1 2">Belongs to the DSS1/SEM1 family.</text>
</comment>
<dbReference type="PANTHER" id="PTHR16771:SF0">
    <property type="entry name" value="26S PROTEASOME COMPLEX SUBUNIT SEM1"/>
    <property type="match status" value="1"/>
</dbReference>
<evidence type="ECO:0000256" key="2">
    <source>
        <dbReference type="RuleBase" id="RU369057"/>
    </source>
</evidence>
<dbReference type="EMBL" id="QWIJ01000492">
    <property type="protein sequence ID" value="RMX81720.1"/>
    <property type="molecule type" value="Genomic_DNA"/>
</dbReference>
<dbReference type="SMART" id="SM01385">
    <property type="entry name" value="DSS1_SEM1"/>
    <property type="match status" value="1"/>
</dbReference>
<accession>A0A3M6XXA7</accession>
<comment type="subcellular location">
    <subcellularLocation>
        <location evidence="2">Nucleus</location>
    </subcellularLocation>
</comment>
<dbReference type="GO" id="GO:0006406">
    <property type="term" value="P:mRNA export from nucleus"/>
    <property type="evidence" value="ECO:0007669"/>
    <property type="project" value="UniProtKB-UniRule"/>
</dbReference>
<protein>
    <recommendedName>
        <fullName evidence="2">26S proteasome complex subunit SEM1</fullName>
    </recommendedName>
</protein>
<dbReference type="CDD" id="cd13768">
    <property type="entry name" value="DSS1_Sem1"/>
    <property type="match status" value="1"/>
</dbReference>
<name>A0A3M6XXA7_HORWE</name>
<evidence type="ECO:0000313" key="6">
    <source>
        <dbReference type="Proteomes" id="UP000271337"/>
    </source>
</evidence>
<sequence>PLVNHAIPTQTHPLSPIHTIENKSKLPRAHTFTMSGAAQGNTNFNKHKDATTQDAKDDSQPLQPQKPAAQLEEDDEFEDFPVEDWAKEDEVGQQAGNTHLWEESWDDDDTSDDFAVQLKEQLKNVEGKR</sequence>
<evidence type="ECO:0000313" key="4">
    <source>
        <dbReference type="EMBL" id="RMX81720.1"/>
    </source>
</evidence>
<evidence type="ECO:0000256" key="1">
    <source>
        <dbReference type="ARBA" id="ARBA00034491"/>
    </source>
</evidence>
<dbReference type="GO" id="GO:0043248">
    <property type="term" value="P:proteasome assembly"/>
    <property type="evidence" value="ECO:0007669"/>
    <property type="project" value="UniProtKB-UniRule"/>
</dbReference>
<comment type="function">
    <text evidence="2">Component of the 26S proteasome, a multiprotein complex involved in the ATP-dependent degradation of ubiquitinated proteins.</text>
</comment>
<reference evidence="6 7" key="1">
    <citation type="journal article" date="2018" name="BMC Genomics">
        <title>Genomic evidence for intraspecific hybridization in a clonal and extremely halotolerant yeast.</title>
        <authorList>
            <person name="Gostincar C."/>
            <person name="Stajich J.E."/>
            <person name="Zupancic J."/>
            <person name="Zalar P."/>
            <person name="Gunde-Cimerman N."/>
        </authorList>
    </citation>
    <scope>NUCLEOTIDE SEQUENCE [LARGE SCALE GENOMIC DNA]</scope>
    <source>
        <strain evidence="4 7">EXF-6656</strain>
        <strain evidence="5 6">EXF-6669</strain>
    </source>
</reference>
<dbReference type="GO" id="GO:0005634">
    <property type="term" value="C:nucleus"/>
    <property type="evidence" value="ECO:0007669"/>
    <property type="project" value="UniProtKB-SubCell"/>
</dbReference>
<feature type="non-terminal residue" evidence="5">
    <location>
        <position position="1"/>
    </location>
</feature>
<evidence type="ECO:0000256" key="3">
    <source>
        <dbReference type="SAM" id="MobiDB-lite"/>
    </source>
</evidence>
<gene>
    <name evidence="5" type="ORF">D0867_13530</name>
    <name evidence="4" type="ORF">D0869_06600</name>
</gene>
<feature type="region of interest" description="Disordered" evidence="3">
    <location>
        <begin position="35"/>
        <end position="110"/>
    </location>
</feature>
<feature type="compositionally biased region" description="Basic and acidic residues" evidence="3">
    <location>
        <begin position="46"/>
        <end position="59"/>
    </location>
</feature>
<dbReference type="AlphaFoldDB" id="A0A3M6XXA7"/>
<dbReference type="VEuPathDB" id="FungiDB:BTJ68_08957"/>
<feature type="compositionally biased region" description="Acidic residues" evidence="3">
    <location>
        <begin position="71"/>
        <end position="82"/>
    </location>
</feature>
<dbReference type="EMBL" id="QWIL01002311">
    <property type="protein sequence ID" value="RMX95352.1"/>
    <property type="molecule type" value="Genomic_DNA"/>
</dbReference>
<comment type="caution">
    <text evidence="5">The sequence shown here is derived from an EMBL/GenBank/DDBJ whole genome shotgun (WGS) entry which is preliminary data.</text>
</comment>
<dbReference type="Pfam" id="PF05160">
    <property type="entry name" value="DSS1_SEM1"/>
    <property type="match status" value="1"/>
</dbReference>
<dbReference type="OrthoDB" id="5586203at2759"/>
<dbReference type="Proteomes" id="UP000271337">
    <property type="component" value="Unassembled WGS sequence"/>
</dbReference>
<feature type="compositionally biased region" description="Low complexity" evidence="3">
    <location>
        <begin position="60"/>
        <end position="70"/>
    </location>
</feature>
<evidence type="ECO:0000313" key="7">
    <source>
        <dbReference type="Proteomes" id="UP000281245"/>
    </source>
</evidence>
<dbReference type="GO" id="GO:0008541">
    <property type="term" value="C:proteasome regulatory particle, lid subcomplex"/>
    <property type="evidence" value="ECO:0007669"/>
    <property type="project" value="UniProtKB-UniRule"/>
</dbReference>
<organism evidence="5 6">
    <name type="scientific">Hortaea werneckii</name>
    <name type="common">Black yeast</name>
    <name type="synonym">Cladosporium werneckii</name>
    <dbReference type="NCBI Taxonomy" id="91943"/>
    <lineage>
        <taxon>Eukaryota</taxon>
        <taxon>Fungi</taxon>
        <taxon>Dikarya</taxon>
        <taxon>Ascomycota</taxon>
        <taxon>Pezizomycotina</taxon>
        <taxon>Dothideomycetes</taxon>
        <taxon>Dothideomycetidae</taxon>
        <taxon>Mycosphaerellales</taxon>
        <taxon>Teratosphaeriaceae</taxon>
        <taxon>Hortaea</taxon>
    </lineage>
</organism>
<dbReference type="InterPro" id="IPR007834">
    <property type="entry name" value="DSS1_SEM1"/>
</dbReference>
<feature type="compositionally biased region" description="Polar residues" evidence="3">
    <location>
        <begin position="35"/>
        <end position="44"/>
    </location>
</feature>
<dbReference type="PANTHER" id="PTHR16771">
    <property type="entry name" value="26 PROTEASOME COMPLEX SUBUNIT DSS1"/>
    <property type="match status" value="1"/>
</dbReference>
<dbReference type="Proteomes" id="UP000281245">
    <property type="component" value="Unassembled WGS sequence"/>
</dbReference>